<comment type="caution">
    <text evidence="2">The sequence shown here is derived from an EMBL/GenBank/DDBJ whole genome shotgun (WGS) entry which is preliminary data.</text>
</comment>
<organism evidence="2 3">
    <name type="scientific">Rotaria magnacalcarata</name>
    <dbReference type="NCBI Taxonomy" id="392030"/>
    <lineage>
        <taxon>Eukaryota</taxon>
        <taxon>Metazoa</taxon>
        <taxon>Spiralia</taxon>
        <taxon>Gnathifera</taxon>
        <taxon>Rotifera</taxon>
        <taxon>Eurotatoria</taxon>
        <taxon>Bdelloidea</taxon>
        <taxon>Philodinida</taxon>
        <taxon>Philodinidae</taxon>
        <taxon>Rotaria</taxon>
    </lineage>
</organism>
<reference evidence="2" key="1">
    <citation type="submission" date="2021-02" db="EMBL/GenBank/DDBJ databases">
        <authorList>
            <person name="Nowell W R."/>
        </authorList>
    </citation>
    <scope>NUCLEOTIDE SEQUENCE</scope>
</reference>
<evidence type="ECO:0000313" key="2">
    <source>
        <dbReference type="EMBL" id="CAF5192358.1"/>
    </source>
</evidence>
<dbReference type="EMBL" id="CAJOBI010326284">
    <property type="protein sequence ID" value="CAF5192358.1"/>
    <property type="molecule type" value="Genomic_DNA"/>
</dbReference>
<feature type="non-terminal residue" evidence="2">
    <location>
        <position position="130"/>
    </location>
</feature>
<feature type="chain" id="PRO_5035940307" evidence="1">
    <location>
        <begin position="24"/>
        <end position="130"/>
    </location>
</feature>
<sequence length="130" mass="14917">MMNTNECLLIFFLCCVTFDFVHVRSVSETENEQRHQVNGDPILIEVNWTAHDYDLHTIPSLQIVTNPLVSRQFSPVSNEIFANLKQLNAEYARYAVWFPYPKLAVAELDPPSGFHQCNNVGENYSIHLSC</sequence>
<protein>
    <submittedName>
        <fullName evidence="2">Uncharacterized protein</fullName>
    </submittedName>
</protein>
<proteinExistence type="predicted"/>
<dbReference type="AlphaFoldDB" id="A0A8S3I8L8"/>
<dbReference type="Proteomes" id="UP000676336">
    <property type="component" value="Unassembled WGS sequence"/>
</dbReference>
<keyword evidence="1" id="KW-0732">Signal</keyword>
<name>A0A8S3I8L8_9BILA</name>
<feature type="signal peptide" evidence="1">
    <location>
        <begin position="1"/>
        <end position="23"/>
    </location>
</feature>
<accession>A0A8S3I8L8</accession>
<evidence type="ECO:0000313" key="3">
    <source>
        <dbReference type="Proteomes" id="UP000676336"/>
    </source>
</evidence>
<gene>
    <name evidence="2" type="ORF">SMN809_LOCUS72710</name>
</gene>
<evidence type="ECO:0000256" key="1">
    <source>
        <dbReference type="SAM" id="SignalP"/>
    </source>
</evidence>